<dbReference type="InterPro" id="IPR051045">
    <property type="entry name" value="TonB-dependent_transducer"/>
</dbReference>
<evidence type="ECO:0000313" key="13">
    <source>
        <dbReference type="EMBL" id="EKF75805.1"/>
    </source>
</evidence>
<dbReference type="AlphaFoldDB" id="L0WIY4"/>
<dbReference type="GO" id="GO:0015031">
    <property type="term" value="P:protein transport"/>
    <property type="evidence" value="ECO:0007669"/>
    <property type="project" value="UniProtKB-UniRule"/>
</dbReference>
<evidence type="ECO:0000256" key="3">
    <source>
        <dbReference type="ARBA" id="ARBA00022448"/>
    </source>
</evidence>
<dbReference type="RefSeq" id="WP_008927789.1">
    <property type="nucleotide sequence ID" value="NZ_AMRJ01000002.1"/>
</dbReference>
<sequence>MNDRLTRIIAWTLAILAHGALLITLGSMTLAGGRPSKPGVQEMTLNLAAQAPAPKAAPQPKPEPHHAPKPKPKPRPEPVVKAKPKPKPVPRETPKPEPRPAPQVAQKEPEEKTPDNSEEAATQSQPQGARGIAGDPGKGAHAKGNHDNLHDRYMAKVRNLIDRHKQYPSRARMRRQQGIVEISFVINANGRAENVAVHKSSGSRILDRAATQLVQRLHFDRPPVELDTIPVPVTAPLDYNLSNS</sequence>
<dbReference type="Pfam" id="PF03544">
    <property type="entry name" value="TonB_C"/>
    <property type="match status" value="1"/>
</dbReference>
<comment type="subcellular location">
    <subcellularLocation>
        <location evidence="1 10">Cell inner membrane</location>
        <topology evidence="1 10">Single-pass membrane protein</topology>
        <orientation evidence="1 10">Periplasmic side</orientation>
    </subcellularLocation>
</comment>
<evidence type="ECO:0000256" key="4">
    <source>
        <dbReference type="ARBA" id="ARBA00022475"/>
    </source>
</evidence>
<proteinExistence type="inferred from homology"/>
<dbReference type="EMBL" id="AMRJ01000002">
    <property type="protein sequence ID" value="EKF75805.1"/>
    <property type="molecule type" value="Genomic_DNA"/>
</dbReference>
<feature type="compositionally biased region" description="Basic and acidic residues" evidence="11">
    <location>
        <begin position="89"/>
        <end position="98"/>
    </location>
</feature>
<dbReference type="GO" id="GO:0055085">
    <property type="term" value="P:transmembrane transport"/>
    <property type="evidence" value="ECO:0007669"/>
    <property type="project" value="InterPro"/>
</dbReference>
<dbReference type="OrthoDB" id="6077935at2"/>
<organism evidence="13 14">
    <name type="scientific">Alcanivorax hongdengensis A-11-3</name>
    <dbReference type="NCBI Taxonomy" id="1177179"/>
    <lineage>
        <taxon>Bacteria</taxon>
        <taxon>Pseudomonadati</taxon>
        <taxon>Pseudomonadota</taxon>
        <taxon>Gammaproteobacteria</taxon>
        <taxon>Oceanospirillales</taxon>
        <taxon>Alcanivoracaceae</taxon>
        <taxon>Alcanivorax</taxon>
    </lineage>
</organism>
<reference evidence="13 14" key="1">
    <citation type="journal article" date="2012" name="J. Bacteriol.">
        <title>Genome Sequence of the Alkane-Degrading Bacterium Alcanivorax hongdengensis Type Strain A-11-3.</title>
        <authorList>
            <person name="Lai Q."/>
            <person name="Shao Z."/>
        </authorList>
    </citation>
    <scope>NUCLEOTIDE SEQUENCE [LARGE SCALE GENOMIC DNA]</scope>
    <source>
        <strain evidence="13 14">A-11-3</strain>
    </source>
</reference>
<evidence type="ECO:0000256" key="10">
    <source>
        <dbReference type="RuleBase" id="RU362123"/>
    </source>
</evidence>
<keyword evidence="9" id="KW-0472">Membrane</keyword>
<keyword evidence="3 10" id="KW-0813">Transport</keyword>
<dbReference type="InterPro" id="IPR006260">
    <property type="entry name" value="TonB/TolA_C"/>
</dbReference>
<evidence type="ECO:0000313" key="14">
    <source>
        <dbReference type="Proteomes" id="UP000010164"/>
    </source>
</evidence>
<accession>L0WIY4</accession>
<keyword evidence="6" id="KW-0812">Transmembrane</keyword>
<evidence type="ECO:0000256" key="5">
    <source>
        <dbReference type="ARBA" id="ARBA00022519"/>
    </source>
</evidence>
<keyword evidence="5 10" id="KW-0997">Cell inner membrane</keyword>
<evidence type="ECO:0000256" key="11">
    <source>
        <dbReference type="SAM" id="MobiDB-lite"/>
    </source>
</evidence>
<dbReference type="GO" id="GO:0030288">
    <property type="term" value="C:outer membrane-bounded periplasmic space"/>
    <property type="evidence" value="ECO:0007669"/>
    <property type="project" value="InterPro"/>
</dbReference>
<dbReference type="NCBIfam" id="TIGR01352">
    <property type="entry name" value="tonB_Cterm"/>
    <property type="match status" value="1"/>
</dbReference>
<dbReference type="PROSITE" id="PS52015">
    <property type="entry name" value="TONB_CTD"/>
    <property type="match status" value="1"/>
</dbReference>
<keyword evidence="8" id="KW-1133">Transmembrane helix</keyword>
<feature type="domain" description="TonB C-terminal" evidence="12">
    <location>
        <begin position="152"/>
        <end position="244"/>
    </location>
</feature>
<gene>
    <name evidence="13" type="ORF">A11A3_03012</name>
</gene>
<keyword evidence="4 10" id="KW-1003">Cell membrane</keyword>
<dbReference type="GO" id="GO:0015891">
    <property type="term" value="P:siderophore transport"/>
    <property type="evidence" value="ECO:0007669"/>
    <property type="project" value="InterPro"/>
</dbReference>
<dbReference type="Proteomes" id="UP000010164">
    <property type="component" value="Unassembled WGS sequence"/>
</dbReference>
<dbReference type="SUPFAM" id="SSF74653">
    <property type="entry name" value="TolA/TonB C-terminal domain"/>
    <property type="match status" value="1"/>
</dbReference>
<dbReference type="InterPro" id="IPR037682">
    <property type="entry name" value="TonB_C"/>
</dbReference>
<evidence type="ECO:0000256" key="2">
    <source>
        <dbReference type="ARBA" id="ARBA00006555"/>
    </source>
</evidence>
<comment type="function">
    <text evidence="10">Interacts with outer membrane receptor proteins that carry out high-affinity binding and energy dependent uptake into the periplasmic space of specific substrates. It could act to transduce energy from the cytoplasmic membrane to specific energy-requiring processes in the outer membrane, resulting in the release into the periplasm of ligands bound by these outer membrane proteins.</text>
</comment>
<dbReference type="PANTHER" id="PTHR33446:SF2">
    <property type="entry name" value="PROTEIN TONB"/>
    <property type="match status" value="1"/>
</dbReference>
<keyword evidence="14" id="KW-1185">Reference proteome</keyword>
<name>L0WIY4_9GAMM</name>
<evidence type="ECO:0000256" key="6">
    <source>
        <dbReference type="ARBA" id="ARBA00022692"/>
    </source>
</evidence>
<dbReference type="eggNOG" id="COG0810">
    <property type="taxonomic scope" value="Bacteria"/>
</dbReference>
<feature type="region of interest" description="Disordered" evidence="11">
    <location>
        <begin position="36"/>
        <end position="149"/>
    </location>
</feature>
<dbReference type="GO" id="GO:0031992">
    <property type="term" value="F:energy transducer activity"/>
    <property type="evidence" value="ECO:0007669"/>
    <property type="project" value="InterPro"/>
</dbReference>
<evidence type="ECO:0000256" key="8">
    <source>
        <dbReference type="ARBA" id="ARBA00022989"/>
    </source>
</evidence>
<dbReference type="Gene3D" id="3.30.1150.10">
    <property type="match status" value="1"/>
</dbReference>
<dbReference type="STRING" id="1177179.A11A3_03012"/>
<dbReference type="PATRIC" id="fig|1177179.3.peg.601"/>
<evidence type="ECO:0000256" key="7">
    <source>
        <dbReference type="ARBA" id="ARBA00022927"/>
    </source>
</evidence>
<evidence type="ECO:0000256" key="9">
    <source>
        <dbReference type="ARBA" id="ARBA00023136"/>
    </source>
</evidence>
<dbReference type="PRINTS" id="PR01374">
    <property type="entry name" value="TONBPROTEIN"/>
</dbReference>
<comment type="similarity">
    <text evidence="2 10">Belongs to the TonB family.</text>
</comment>
<dbReference type="GO" id="GO:0098797">
    <property type="term" value="C:plasma membrane protein complex"/>
    <property type="evidence" value="ECO:0007669"/>
    <property type="project" value="TreeGrafter"/>
</dbReference>
<evidence type="ECO:0000256" key="1">
    <source>
        <dbReference type="ARBA" id="ARBA00004383"/>
    </source>
</evidence>
<keyword evidence="10" id="KW-0735">Signal-anchor</keyword>
<dbReference type="PANTHER" id="PTHR33446">
    <property type="entry name" value="PROTEIN TONB-RELATED"/>
    <property type="match status" value="1"/>
</dbReference>
<comment type="caution">
    <text evidence="13">The sequence shown here is derived from an EMBL/GenBank/DDBJ whole genome shotgun (WGS) entry which is preliminary data.</text>
</comment>
<evidence type="ECO:0000259" key="12">
    <source>
        <dbReference type="PROSITE" id="PS52015"/>
    </source>
</evidence>
<keyword evidence="7 10" id="KW-0653">Protein transport</keyword>
<dbReference type="InterPro" id="IPR003538">
    <property type="entry name" value="TonB"/>
</dbReference>
<protein>
    <recommendedName>
        <fullName evidence="10">Protein TonB</fullName>
    </recommendedName>
</protein>